<accession>A0AAW6FH84</accession>
<dbReference type="EMBL" id="JAQMRD010000004">
    <property type="protein sequence ID" value="MDB9222322.1"/>
    <property type="molecule type" value="Genomic_DNA"/>
</dbReference>
<name>A0AAW6FH84_9BACT</name>
<evidence type="ECO:0000313" key="2">
    <source>
        <dbReference type="Proteomes" id="UP001212263"/>
    </source>
</evidence>
<proteinExistence type="predicted"/>
<dbReference type="PANTHER" id="PTHR41317:SF1">
    <property type="entry name" value="PD-(D_E)XK NUCLEASE FAMILY TRANSPOSASE"/>
    <property type="match status" value="1"/>
</dbReference>
<dbReference type="AlphaFoldDB" id="A0AAW6FH84"/>
<dbReference type="RefSeq" id="WP_272054134.1">
    <property type="nucleotide sequence ID" value="NZ_JAQMRB010000005.1"/>
</dbReference>
<evidence type="ECO:0000313" key="1">
    <source>
        <dbReference type="EMBL" id="MDB9222322.1"/>
    </source>
</evidence>
<dbReference type="NCBIfam" id="TIGR01784">
    <property type="entry name" value="T_den_put_tspse"/>
    <property type="match status" value="1"/>
</dbReference>
<comment type="caution">
    <text evidence="1">The sequence shown here is derived from an EMBL/GenBank/DDBJ whole genome shotgun (WGS) entry which is preliminary data.</text>
</comment>
<dbReference type="Pfam" id="PF12784">
    <property type="entry name" value="PDDEXK_2"/>
    <property type="match status" value="1"/>
</dbReference>
<sequence>MAKFINPFTDVGFKIIFGQEMTKDLLIDFLNDLLVGERHIQDITFLDKELQPEFQGDRGVIYDIYCTTDDGDHIIVEMQNRPQVNFRERALFYLSHAITRQGERGVVWQFNLKAVYGVFFMNFRLGDSPGKLRTDIVLSDRDTHEVFSDKLRFIFIELPAFTKEEEECITDFERWIYVLKNMETLNRLPFKARKAVFEKLEKIIDIASLTKEEREKYDESIKVYRDQLVTIAFAKEKGIEEGMEKGMEKGRKEGEKMKQLEIARNMKAKGFAAEDISELTGLPVKEIKEL</sequence>
<dbReference type="InterPro" id="IPR010106">
    <property type="entry name" value="RpnA"/>
</dbReference>
<organism evidence="1 2">
    <name type="scientific">Odoribacter splanchnicus</name>
    <dbReference type="NCBI Taxonomy" id="28118"/>
    <lineage>
        <taxon>Bacteria</taxon>
        <taxon>Pseudomonadati</taxon>
        <taxon>Bacteroidota</taxon>
        <taxon>Bacteroidia</taxon>
        <taxon>Bacteroidales</taxon>
        <taxon>Odoribacteraceae</taxon>
        <taxon>Odoribacter</taxon>
    </lineage>
</organism>
<dbReference type="Proteomes" id="UP001212263">
    <property type="component" value="Unassembled WGS sequence"/>
</dbReference>
<protein>
    <submittedName>
        <fullName evidence="1">Rpn family recombination-promoting nuclease/putative transposase</fullName>
    </submittedName>
</protein>
<dbReference type="PANTHER" id="PTHR41317">
    <property type="entry name" value="PD-(D_E)XK NUCLEASE FAMILY TRANSPOSASE"/>
    <property type="match status" value="1"/>
</dbReference>
<gene>
    <name evidence="1" type="ORF">PN645_04780</name>
</gene>
<reference evidence="1" key="1">
    <citation type="submission" date="2023-01" db="EMBL/GenBank/DDBJ databases">
        <title>Human gut microbiome strain richness.</title>
        <authorList>
            <person name="Chen-Liaw A."/>
        </authorList>
    </citation>
    <scope>NUCLEOTIDE SEQUENCE</scope>
    <source>
        <strain evidence="1">RTP21484st1_B7_RTP21484_190118</strain>
    </source>
</reference>